<proteinExistence type="predicted"/>
<dbReference type="PANTHER" id="PTHR21093">
    <property type="entry name" value="DIVERGENT PROTEIN KINASE DOMAIN 1C-RELATED"/>
    <property type="match status" value="1"/>
</dbReference>
<dbReference type="Pfam" id="PF12260">
    <property type="entry name" value="PIP49_C"/>
    <property type="match status" value="1"/>
</dbReference>
<evidence type="ECO:0000313" key="4">
    <source>
        <dbReference type="Proteomes" id="UP001445076"/>
    </source>
</evidence>
<dbReference type="Proteomes" id="UP001445076">
    <property type="component" value="Unassembled WGS sequence"/>
</dbReference>
<evidence type="ECO:0000313" key="3">
    <source>
        <dbReference type="EMBL" id="KAK8745954.1"/>
    </source>
</evidence>
<feature type="domain" description="FAM69 protein-kinase" evidence="2">
    <location>
        <begin position="224"/>
        <end position="414"/>
    </location>
</feature>
<sequence>LILGDGRCGHLKGRREMKITFIFSCCLAKIFEDMMKRRRKKWMLLSVVVLVLVVVMVALRDAMLASRIICSTTDILHNHITLLCKEVENDAKLPHGHTLSSQDLCRELCVADVPSRITCHTFHLNKPTVFTLYGSGKKVIKSVIKPEDQEESIGESAADEEEVYWKLKSGNQYFPTKDNLQSMVNIYISNFVGNDIDKAIISKLLNLSKLYHSETETLANHRNFWLLIQDHEFLTSFAFEKLQLFPSVLGTCGTYYAMQHLEPLTENPMLPFELTWRKRLWKALDIIKYIRQLETVWTEPIHLCDVKHDHFGWNDKGKVMFLDLDSVLPETSLLKTMENTPHCSDNEDCSYFDCKGRCHLKTSKCELKRTNTNLQVICDKIFLGNTESLFSLYGLLVSYEANEELREALELCKTNRGMTVDGMVDVLTKASNSLLY</sequence>
<organism evidence="3 4">
    <name type="scientific">Cherax quadricarinatus</name>
    <name type="common">Australian red claw crayfish</name>
    <dbReference type="NCBI Taxonomy" id="27406"/>
    <lineage>
        <taxon>Eukaryota</taxon>
        <taxon>Metazoa</taxon>
        <taxon>Ecdysozoa</taxon>
        <taxon>Arthropoda</taxon>
        <taxon>Crustacea</taxon>
        <taxon>Multicrustacea</taxon>
        <taxon>Malacostraca</taxon>
        <taxon>Eumalacostraca</taxon>
        <taxon>Eucarida</taxon>
        <taxon>Decapoda</taxon>
        <taxon>Pleocyemata</taxon>
        <taxon>Astacidea</taxon>
        <taxon>Parastacoidea</taxon>
        <taxon>Parastacidae</taxon>
        <taxon>Cherax</taxon>
    </lineage>
</organism>
<reference evidence="3 4" key="1">
    <citation type="journal article" date="2024" name="BMC Genomics">
        <title>Genome assembly of redclaw crayfish (Cherax quadricarinatus) provides insights into its immune adaptation and hypoxia tolerance.</title>
        <authorList>
            <person name="Liu Z."/>
            <person name="Zheng J."/>
            <person name="Li H."/>
            <person name="Fang K."/>
            <person name="Wang S."/>
            <person name="He J."/>
            <person name="Zhou D."/>
            <person name="Weng S."/>
            <person name="Chi M."/>
            <person name="Gu Z."/>
            <person name="He J."/>
            <person name="Li F."/>
            <person name="Wang M."/>
        </authorList>
    </citation>
    <scope>NUCLEOTIDE SEQUENCE [LARGE SCALE GENOMIC DNA]</scope>
    <source>
        <strain evidence="3">ZL_2023a</strain>
    </source>
</reference>
<dbReference type="PANTHER" id="PTHR21093:SF2">
    <property type="entry name" value="DIVERGENT PROTEIN KINASE DOMAIN 1C"/>
    <property type="match status" value="1"/>
</dbReference>
<comment type="caution">
    <text evidence="3">The sequence shown here is derived from an EMBL/GenBank/DDBJ whole genome shotgun (WGS) entry which is preliminary data.</text>
</comment>
<feature type="non-terminal residue" evidence="3">
    <location>
        <position position="1"/>
    </location>
</feature>
<keyword evidence="4" id="KW-1185">Reference proteome</keyword>
<dbReference type="AlphaFoldDB" id="A0AAW0Y1U6"/>
<keyword evidence="1" id="KW-0472">Membrane</keyword>
<keyword evidence="1" id="KW-0812">Transmembrane</keyword>
<gene>
    <name evidence="3" type="ORF">OTU49_017199</name>
</gene>
<accession>A0AAW0Y1U6</accession>
<evidence type="ECO:0000259" key="2">
    <source>
        <dbReference type="Pfam" id="PF12260"/>
    </source>
</evidence>
<protein>
    <recommendedName>
        <fullName evidence="2">FAM69 protein-kinase domain-containing protein</fullName>
    </recommendedName>
</protein>
<dbReference type="EMBL" id="JARKIK010000018">
    <property type="protein sequence ID" value="KAK8745954.1"/>
    <property type="molecule type" value="Genomic_DNA"/>
</dbReference>
<feature type="transmembrane region" description="Helical" evidence="1">
    <location>
        <begin position="42"/>
        <end position="59"/>
    </location>
</feature>
<evidence type="ECO:0000256" key="1">
    <source>
        <dbReference type="SAM" id="Phobius"/>
    </source>
</evidence>
<name>A0AAW0Y1U6_CHEQU</name>
<keyword evidence="1" id="KW-1133">Transmembrane helix</keyword>
<dbReference type="InterPro" id="IPR022049">
    <property type="entry name" value="FAM69_kinase_dom"/>
</dbReference>